<dbReference type="HOGENOM" id="CLU_053383_0_0_1"/>
<protein>
    <submittedName>
        <fullName evidence="2">Uncharacterized protein</fullName>
    </submittedName>
</protein>
<dbReference type="RefSeq" id="XP_007693710.1">
    <property type="nucleotide sequence ID" value="XM_007695520.1"/>
</dbReference>
<reference evidence="2 3" key="1">
    <citation type="journal article" date="2013" name="PLoS Genet.">
        <title>Comparative genome structure, secondary metabolite, and effector coding capacity across Cochliobolus pathogens.</title>
        <authorList>
            <person name="Condon B.J."/>
            <person name="Leng Y."/>
            <person name="Wu D."/>
            <person name="Bushley K.E."/>
            <person name="Ohm R.A."/>
            <person name="Otillar R."/>
            <person name="Martin J."/>
            <person name="Schackwitz W."/>
            <person name="Grimwood J."/>
            <person name="MohdZainudin N."/>
            <person name="Xue C."/>
            <person name="Wang R."/>
            <person name="Manning V.A."/>
            <person name="Dhillon B."/>
            <person name="Tu Z.J."/>
            <person name="Steffenson B.J."/>
            <person name="Salamov A."/>
            <person name="Sun H."/>
            <person name="Lowry S."/>
            <person name="LaButti K."/>
            <person name="Han J."/>
            <person name="Copeland A."/>
            <person name="Lindquist E."/>
            <person name="Barry K."/>
            <person name="Schmutz J."/>
            <person name="Baker S.E."/>
            <person name="Ciuffetti L.M."/>
            <person name="Grigoriev I.V."/>
            <person name="Zhong S."/>
            <person name="Turgeon B.G."/>
        </authorList>
    </citation>
    <scope>NUCLEOTIDE SEQUENCE [LARGE SCALE GENOMIC DNA]</scope>
    <source>
        <strain evidence="2 3">ATCC 44560</strain>
    </source>
</reference>
<organism evidence="2 3">
    <name type="scientific">Bipolaris oryzae ATCC 44560</name>
    <dbReference type="NCBI Taxonomy" id="930090"/>
    <lineage>
        <taxon>Eukaryota</taxon>
        <taxon>Fungi</taxon>
        <taxon>Dikarya</taxon>
        <taxon>Ascomycota</taxon>
        <taxon>Pezizomycotina</taxon>
        <taxon>Dothideomycetes</taxon>
        <taxon>Pleosporomycetidae</taxon>
        <taxon>Pleosporales</taxon>
        <taxon>Pleosporineae</taxon>
        <taxon>Pleosporaceae</taxon>
        <taxon>Bipolaris</taxon>
    </lineage>
</organism>
<dbReference type="Proteomes" id="UP000054032">
    <property type="component" value="Unassembled WGS sequence"/>
</dbReference>
<sequence>MPHTELSFSESIKDDIASWSVASKCAIVNACWPHLHSLSHNFDEQEYSAFFEILGRILKNLSPARNFKIQNLNDLIKATDFLVANRQQTKGALVAEFIGQSGDAKEEDVVRMIELVARVQVGINICSQGMSTGRQTSRDTPVEWPPDKTLPEVIATFFENKKRRAISSDEIFDPSFTAAKLKGICHLHIRWTDNLVDHLKLDGRPGDRILSIYRHKLFLTNHRHLNSPNIIPTKVLDEAMRTLALLFPSGDSKTISLLKKEKIPDWSIVPSEISREMALDDFEYWRGDLARLLDLKRGPPETIAQTLLDTRDFSQFATLWIAILGVFLITVIFGTLSTVYAIKQYQMAVKSYDLSLATACQQLPQLPGFCPLNAPPI</sequence>
<dbReference type="EMBL" id="KI964257">
    <property type="protein sequence ID" value="EUC39768.1"/>
    <property type="molecule type" value="Genomic_DNA"/>
</dbReference>
<feature type="transmembrane region" description="Helical" evidence="1">
    <location>
        <begin position="319"/>
        <end position="342"/>
    </location>
</feature>
<evidence type="ECO:0000256" key="1">
    <source>
        <dbReference type="SAM" id="Phobius"/>
    </source>
</evidence>
<dbReference type="eggNOG" id="ENOG502SRSQ">
    <property type="taxonomic scope" value="Eukaryota"/>
</dbReference>
<keyword evidence="1" id="KW-0812">Transmembrane</keyword>
<keyword evidence="1" id="KW-1133">Transmembrane helix</keyword>
<evidence type="ECO:0000313" key="2">
    <source>
        <dbReference type="EMBL" id="EUC39768.1"/>
    </source>
</evidence>
<dbReference type="OrthoDB" id="5428890at2759"/>
<keyword evidence="3" id="KW-1185">Reference proteome</keyword>
<evidence type="ECO:0000313" key="3">
    <source>
        <dbReference type="Proteomes" id="UP000054032"/>
    </source>
</evidence>
<proteinExistence type="predicted"/>
<keyword evidence="1" id="KW-0472">Membrane</keyword>
<dbReference type="GeneID" id="19121809"/>
<dbReference type="KEGG" id="bor:COCMIDRAFT_31157"/>
<dbReference type="AlphaFoldDB" id="W6YQJ9"/>
<gene>
    <name evidence="2" type="ORF">COCMIDRAFT_31157</name>
</gene>
<name>W6YQJ9_COCMI</name>
<accession>W6YQJ9</accession>